<protein>
    <submittedName>
        <fullName evidence="3">MADF</fullName>
    </submittedName>
</protein>
<proteinExistence type="predicted"/>
<organism evidence="3 4">
    <name type="scientific">Nesidiocoris tenuis</name>
    <dbReference type="NCBI Taxonomy" id="355587"/>
    <lineage>
        <taxon>Eukaryota</taxon>
        <taxon>Metazoa</taxon>
        <taxon>Ecdysozoa</taxon>
        <taxon>Arthropoda</taxon>
        <taxon>Hexapoda</taxon>
        <taxon>Insecta</taxon>
        <taxon>Pterygota</taxon>
        <taxon>Neoptera</taxon>
        <taxon>Paraneoptera</taxon>
        <taxon>Hemiptera</taxon>
        <taxon>Heteroptera</taxon>
        <taxon>Panheteroptera</taxon>
        <taxon>Cimicomorpha</taxon>
        <taxon>Miridae</taxon>
        <taxon>Dicyphina</taxon>
        <taxon>Nesidiocoris</taxon>
    </lineage>
</organism>
<evidence type="ECO:0000313" key="3">
    <source>
        <dbReference type="EMBL" id="BES95288.1"/>
    </source>
</evidence>
<evidence type="ECO:0000256" key="1">
    <source>
        <dbReference type="SAM" id="MobiDB-lite"/>
    </source>
</evidence>
<dbReference type="EMBL" id="AP028914">
    <property type="protein sequence ID" value="BES95288.1"/>
    <property type="molecule type" value="Genomic_DNA"/>
</dbReference>
<dbReference type="PANTHER" id="PTHR12243">
    <property type="entry name" value="MADF DOMAIN TRANSCRIPTION FACTOR"/>
    <property type="match status" value="1"/>
</dbReference>
<accession>A0ABN7ATL5</accession>
<feature type="compositionally biased region" description="Polar residues" evidence="1">
    <location>
        <begin position="21"/>
        <end position="31"/>
    </location>
</feature>
<name>A0ABN7ATL5_9HEMI</name>
<dbReference type="Proteomes" id="UP001307889">
    <property type="component" value="Chromosome 6"/>
</dbReference>
<dbReference type="InterPro" id="IPR006578">
    <property type="entry name" value="MADF-dom"/>
</dbReference>
<dbReference type="PANTHER" id="PTHR12243:SF67">
    <property type="entry name" value="COREPRESSOR OF PANGOLIN, ISOFORM A-RELATED"/>
    <property type="match status" value="1"/>
</dbReference>
<keyword evidence="4" id="KW-1185">Reference proteome</keyword>
<evidence type="ECO:0000259" key="2">
    <source>
        <dbReference type="PROSITE" id="PS51029"/>
    </source>
</evidence>
<dbReference type="Pfam" id="PF10545">
    <property type="entry name" value="MADF_DNA_bdg"/>
    <property type="match status" value="1"/>
</dbReference>
<gene>
    <name evidence="3" type="ORF">NTJ_08097</name>
</gene>
<sequence>MSSESESGNRRSGRRRKLPSAPQSMTLPSSSGDVGKLIRMIKQHPILYDAANNQYKDLDAKNEIWCRIADDLGFESSESVKTKWRNLRDSYLKYLKYTKGKELSLRKYSRWPWASKMEFLRPYLPLKCVKMDCDSEDRDDSNEIFVEQVENQEMTEDDEEENNLFDVLQVKRAKMQTPEDVMARRVSNMEAIDHLFLSYAQTMKTFTLKRQVMIKSQLAAIMSQAELDEISEQEECQNPLQHHLNYEYNN</sequence>
<evidence type="ECO:0000313" key="4">
    <source>
        <dbReference type="Proteomes" id="UP001307889"/>
    </source>
</evidence>
<dbReference type="PROSITE" id="PS51029">
    <property type="entry name" value="MADF"/>
    <property type="match status" value="1"/>
</dbReference>
<reference evidence="3 4" key="1">
    <citation type="submission" date="2023-09" db="EMBL/GenBank/DDBJ databases">
        <title>Nesidiocoris tenuis whole genome shotgun sequence.</title>
        <authorList>
            <person name="Shibata T."/>
            <person name="Shimoda M."/>
            <person name="Kobayashi T."/>
            <person name="Uehara T."/>
        </authorList>
    </citation>
    <scope>NUCLEOTIDE SEQUENCE [LARGE SCALE GENOMIC DNA]</scope>
    <source>
        <strain evidence="3 4">Japan</strain>
    </source>
</reference>
<dbReference type="InterPro" id="IPR039353">
    <property type="entry name" value="TF_Adf1"/>
</dbReference>
<dbReference type="SMART" id="SM00595">
    <property type="entry name" value="MADF"/>
    <property type="match status" value="1"/>
</dbReference>
<feature type="domain" description="MADF" evidence="2">
    <location>
        <begin position="36"/>
        <end position="125"/>
    </location>
</feature>
<feature type="region of interest" description="Disordered" evidence="1">
    <location>
        <begin position="1"/>
        <end position="31"/>
    </location>
</feature>